<sequence>MNIINQPNLASGQQYAVKSNRGIDFRDSTPFGANIATTANGAFSPLKNYDYANGNNFFSTNNLNADSLDPSNMSSNVGRSEFANNNINMAEASRQYENQSNLNIGDTTGINSPINGSPALQYIQQPSQQDSKLTHQNGGLIIEKANIINGYNVSGNLEANNTESKKQGNSVSLTSSNPYSSPYNSFNSNTMLQNNGNNNGYYTRSNSIFEYNRSSSITESLTAPPGQQSFNLGNSDMYPCSPARSGATVMNDEILDDTNYNYKPSFDVSGNNGGRSASFSRPLSNADTTNPNTGSFAMSNTISSMMPHTAIGTTFGIIDEEYGTSALSRHSQKGMGSYSQRDFDSGNFNGTSFGGASRFDRFGSFSSSTGTGSFGRSLSFSVANSMANKDQGNTQERTNGILNDDGLMTNRRNLNKDNDAEQMVANMTNDAKNFNHGPPGLNLSYSSFNRKSQTQQDMAFGAPHSQNASFDGSISGSNGRSLTSQGVSFTADRSLSLSNYGLPKPQYVEYINPNNSYPVKENQGMLYPNNYNERRQFSLSSNSAGNAISAPQFGPGDTITGGSFGSNNGPVDMGISQSVLSDMGDNNDINNMKMMRMKNNNYISKSLPQSQNITPQLQKLSRRNLPSTTTSSLGLENGLLLVNNHIITSPELRALYRSSDGYFCIAKAEKVYNGIKSLLDPMAPYAPRVSQLVGFLKRKNDIGGYGHGNGHHNGNSSGNTANFVGIGDSLPHKFKNMCLVCSKAGKIDVLTVSPNSNILLQKHDLVIVEGDRGKDLVHVIEPTIGLNFVVVLNFLKKREHLKSMGGTSSSGQGRGDSFGSGKSSSGNYNQDDEHVLTLPVKQILRFASANEVGQLPSKLKNEIVAFKIAIEKLNQINMKANVMNRKASVSSQSSFDTRSYGVGKLGSPNVSGSISTNSSAGNDSKPQLDLKIFNSEYQFDKKKLIFYYSCAKRNDFRDLIKELFKIYKTRIWLCAVLNPDEFNSYNEGNISSRRNLEIEMAEYAHENQLQSTSNNENILEFSSNSSLECMNPSLTAKNLSEVEDGVNSFSGSNIIPPSSPSPNEGLSSSVNSPVSSGAELVTSPRTAASTSATSGVNDSGAVHSTVATSISSGSILEDRKNSAVSQLSLSDTIGMLNLTGTSGSVGASGYRKCSVSSIPSWTGAVVTNGAPVIGNHLVCDSNSDVISRNELGLGSPKGISSNHIGPDDTNSNEKHAQTVKYAGTSPSTFKPISDANSTKQVNMVLNLARDQQISNKYQARMNKILSLDENNFKMEEVEVDDFHAQNLLNSIENLKIDLNIH</sequence>
<proteinExistence type="predicted"/>
<feature type="compositionally biased region" description="Polar residues" evidence="1">
    <location>
        <begin position="388"/>
        <end position="401"/>
    </location>
</feature>
<dbReference type="PROSITE" id="PS51411">
    <property type="entry name" value="PSP1_C"/>
    <property type="match status" value="1"/>
</dbReference>
<keyword evidence="4" id="KW-1185">Reference proteome</keyword>
<reference evidence="3 4" key="1">
    <citation type="journal article" date="2023" name="Elife">
        <title>Identification of key yeast species and microbe-microbe interactions impacting larval growth of Drosophila in the wild.</title>
        <authorList>
            <person name="Mure A."/>
            <person name="Sugiura Y."/>
            <person name="Maeda R."/>
            <person name="Honda K."/>
            <person name="Sakurai N."/>
            <person name="Takahashi Y."/>
            <person name="Watada M."/>
            <person name="Katoh T."/>
            <person name="Gotoh A."/>
            <person name="Gotoh Y."/>
            <person name="Taniguchi I."/>
            <person name="Nakamura K."/>
            <person name="Hayashi T."/>
            <person name="Katayama T."/>
            <person name="Uemura T."/>
            <person name="Hattori Y."/>
        </authorList>
    </citation>
    <scope>NUCLEOTIDE SEQUENCE [LARGE SCALE GENOMIC DNA]</scope>
    <source>
        <strain evidence="3 4">SC-9</strain>
    </source>
</reference>
<evidence type="ECO:0000313" key="3">
    <source>
        <dbReference type="EMBL" id="GMM34185.1"/>
    </source>
</evidence>
<dbReference type="InterPro" id="IPR007557">
    <property type="entry name" value="PSP1_C"/>
</dbReference>
<dbReference type="RefSeq" id="XP_064851185.1">
    <property type="nucleotide sequence ID" value="XM_064995113.1"/>
</dbReference>
<feature type="region of interest" description="Disordered" evidence="1">
    <location>
        <begin position="159"/>
        <end position="192"/>
    </location>
</feature>
<dbReference type="GO" id="GO:0005737">
    <property type="term" value="C:cytoplasm"/>
    <property type="evidence" value="ECO:0007669"/>
    <property type="project" value="TreeGrafter"/>
</dbReference>
<dbReference type="Pfam" id="PF04468">
    <property type="entry name" value="PSP1"/>
    <property type="match status" value="1"/>
</dbReference>
<dbReference type="PANTHER" id="PTHR43830">
    <property type="entry name" value="PROTEIN PSP1"/>
    <property type="match status" value="1"/>
</dbReference>
<dbReference type="EMBL" id="BTFZ01000002">
    <property type="protein sequence ID" value="GMM34185.1"/>
    <property type="molecule type" value="Genomic_DNA"/>
</dbReference>
<feature type="compositionally biased region" description="Low complexity" evidence="1">
    <location>
        <begin position="169"/>
        <end position="192"/>
    </location>
</feature>
<comment type="caution">
    <text evidence="3">The sequence shown here is derived from an EMBL/GenBank/DDBJ whole genome shotgun (WGS) entry which is preliminary data.</text>
</comment>
<feature type="compositionally biased region" description="Low complexity" evidence="1">
    <location>
        <begin position="1052"/>
        <end position="1076"/>
    </location>
</feature>
<organism evidence="3 4">
    <name type="scientific">Saccharomycopsis crataegensis</name>
    <dbReference type="NCBI Taxonomy" id="43959"/>
    <lineage>
        <taxon>Eukaryota</taxon>
        <taxon>Fungi</taxon>
        <taxon>Dikarya</taxon>
        <taxon>Ascomycota</taxon>
        <taxon>Saccharomycotina</taxon>
        <taxon>Saccharomycetes</taxon>
        <taxon>Saccharomycopsidaceae</taxon>
        <taxon>Saccharomycopsis</taxon>
    </lineage>
</organism>
<accession>A0AAV5QI70</accession>
<dbReference type="GeneID" id="90072164"/>
<evidence type="ECO:0000313" key="4">
    <source>
        <dbReference type="Proteomes" id="UP001360560"/>
    </source>
</evidence>
<feature type="region of interest" description="Disordered" evidence="1">
    <location>
        <begin position="388"/>
        <end position="409"/>
    </location>
</feature>
<dbReference type="Proteomes" id="UP001360560">
    <property type="component" value="Unassembled WGS sequence"/>
</dbReference>
<dbReference type="PANTHER" id="PTHR43830:SF3">
    <property type="entry name" value="PROTEIN PSP1"/>
    <property type="match status" value="1"/>
</dbReference>
<feature type="domain" description="PSP1 C-terminal" evidence="2">
    <location>
        <begin position="886"/>
        <end position="976"/>
    </location>
</feature>
<feature type="region of interest" description="Disordered" evidence="1">
    <location>
        <begin position="803"/>
        <end position="831"/>
    </location>
</feature>
<evidence type="ECO:0000259" key="2">
    <source>
        <dbReference type="PROSITE" id="PS51411"/>
    </source>
</evidence>
<feature type="region of interest" description="Disordered" evidence="1">
    <location>
        <begin position="1050"/>
        <end position="1100"/>
    </location>
</feature>
<dbReference type="InterPro" id="IPR047767">
    <property type="entry name" value="PSP1-like"/>
</dbReference>
<gene>
    <name evidence="3" type="ORF">DASC09_015100</name>
</gene>
<evidence type="ECO:0000256" key="1">
    <source>
        <dbReference type="SAM" id="MobiDB-lite"/>
    </source>
</evidence>
<protein>
    <submittedName>
        <fullName evidence="3">Psp1 protein</fullName>
    </submittedName>
</protein>
<feature type="region of interest" description="Disordered" evidence="1">
    <location>
        <begin position="272"/>
        <end position="294"/>
    </location>
</feature>
<name>A0AAV5QI70_9ASCO</name>